<accession>A0A0C7U2V1</accession>
<feature type="compositionally biased region" description="Basic and acidic residues" evidence="1">
    <location>
        <begin position="24"/>
        <end position="35"/>
    </location>
</feature>
<dbReference type="EMBL" id="FR746099">
    <property type="protein sequence ID" value="CEQ43237.1"/>
    <property type="molecule type" value="Genomic_DNA"/>
</dbReference>
<organism evidence="2 3">
    <name type="scientific">Haloquadratum walsbyi (strain DSM 16854 / JCM 12705 / C23)</name>
    <dbReference type="NCBI Taxonomy" id="768065"/>
    <lineage>
        <taxon>Archaea</taxon>
        <taxon>Methanobacteriati</taxon>
        <taxon>Methanobacteriota</taxon>
        <taxon>Stenosarchaea group</taxon>
        <taxon>Halobacteria</taxon>
        <taxon>Halobacteriales</taxon>
        <taxon>Haloferacaceae</taxon>
        <taxon>Haloquadratum</taxon>
    </lineage>
</organism>
<evidence type="ECO:0000313" key="3">
    <source>
        <dbReference type="Proteomes" id="UP000007954"/>
    </source>
</evidence>
<protein>
    <submittedName>
        <fullName evidence="2">Uncharacterized protein</fullName>
    </submittedName>
</protein>
<evidence type="ECO:0000313" key="2">
    <source>
        <dbReference type="EMBL" id="CEQ43237.1"/>
    </source>
</evidence>
<reference evidence="2 3" key="1">
    <citation type="journal article" date="2011" name="PLoS ONE">
        <title>Haloquadratum walsbyi: limited diversity in a global pond.</title>
        <authorList>
            <person name="Dyall-Smith M."/>
            <person name="Pfeiffer F."/>
            <person name="Klee K."/>
            <person name="Palm P."/>
            <person name="Gross K."/>
            <person name="Schuster S.C."/>
            <person name="Rampp M."/>
            <person name="Oesterhelt D."/>
        </authorList>
    </citation>
    <scope>NUCLEOTIDE SEQUENCE [LARGE SCALE GENOMIC DNA]</scope>
    <source>
        <strain evidence="3">DSM 16854 / JCM 12705 / C23</strain>
    </source>
</reference>
<feature type="region of interest" description="Disordered" evidence="1">
    <location>
        <begin position="24"/>
        <end position="52"/>
    </location>
</feature>
<evidence type="ECO:0000256" key="1">
    <source>
        <dbReference type="SAM" id="MobiDB-lite"/>
    </source>
</evidence>
<dbReference type="KEGG" id="hwc:Hqrw_2064A"/>
<sequence length="52" mass="5656">MIMPVITTILNYPDAVGEARNVEPHEAGLEPREKPANIAPLPIHAESPVDKI</sequence>
<gene>
    <name evidence="2" type="ORF">Hqrw_2064A</name>
</gene>
<proteinExistence type="predicted"/>
<dbReference type="AlphaFoldDB" id="A0A0C7U2V1"/>
<dbReference type="Proteomes" id="UP000007954">
    <property type="component" value="Chromosome"/>
</dbReference>
<name>A0A0C7U2V1_HALWC</name>